<keyword evidence="1" id="KW-0067">ATP-binding</keyword>
<dbReference type="Gene3D" id="1.10.8.60">
    <property type="match status" value="1"/>
</dbReference>
<dbReference type="GO" id="GO:0016887">
    <property type="term" value="F:ATP hydrolysis activity"/>
    <property type="evidence" value="ECO:0007669"/>
    <property type="project" value="InterPro"/>
</dbReference>
<dbReference type="PANTHER" id="PTHR23074:SF83">
    <property type="entry name" value="VACUOLAR PROTEIN SORTING-ASSOCIATED PROTEIN 4A"/>
    <property type="match status" value="1"/>
</dbReference>
<evidence type="ECO:0000256" key="1">
    <source>
        <dbReference type="RuleBase" id="RU003651"/>
    </source>
</evidence>
<comment type="similarity">
    <text evidence="1">Belongs to the AAA ATPase family.</text>
</comment>
<dbReference type="SUPFAM" id="SSF52540">
    <property type="entry name" value="P-loop containing nucleoside triphosphate hydrolases"/>
    <property type="match status" value="1"/>
</dbReference>
<dbReference type="AlphaFoldDB" id="A0A1F7RR75"/>
<feature type="domain" description="AAA+ ATPase" evidence="2">
    <location>
        <begin position="140"/>
        <end position="278"/>
    </location>
</feature>
<protein>
    <recommendedName>
        <fullName evidence="2">AAA+ ATPase domain-containing protein</fullName>
    </recommendedName>
</protein>
<dbReference type="InterPro" id="IPR003960">
    <property type="entry name" value="ATPase_AAA_CS"/>
</dbReference>
<dbReference type="GO" id="GO:0005524">
    <property type="term" value="F:ATP binding"/>
    <property type="evidence" value="ECO:0007669"/>
    <property type="project" value="UniProtKB-KW"/>
</dbReference>
<dbReference type="Pfam" id="PF00004">
    <property type="entry name" value="AAA"/>
    <property type="match status" value="1"/>
</dbReference>
<proteinExistence type="inferred from homology"/>
<dbReference type="InterPro" id="IPR050304">
    <property type="entry name" value="MT-severing_AAA_ATPase"/>
</dbReference>
<organism evidence="3 4">
    <name type="scientific">Candidatus Schekmanbacteria bacterium RBG_13_48_7</name>
    <dbReference type="NCBI Taxonomy" id="1817878"/>
    <lineage>
        <taxon>Bacteria</taxon>
        <taxon>Candidatus Schekmaniibacteriota</taxon>
    </lineage>
</organism>
<gene>
    <name evidence="3" type="ORF">A2161_19055</name>
</gene>
<dbReference type="EMBL" id="MGDD01000252">
    <property type="protein sequence ID" value="OGL43850.1"/>
    <property type="molecule type" value="Genomic_DNA"/>
</dbReference>
<name>A0A1F7RR75_9BACT</name>
<dbReference type="PANTHER" id="PTHR23074">
    <property type="entry name" value="AAA DOMAIN-CONTAINING"/>
    <property type="match status" value="1"/>
</dbReference>
<dbReference type="Gene3D" id="3.40.50.300">
    <property type="entry name" value="P-loop containing nucleotide triphosphate hydrolases"/>
    <property type="match status" value="1"/>
</dbReference>
<sequence length="390" mass="43845">MSIDLSGPIQDLLRKELTRAEIYLRNDKYKEAAESYLKAAELSDKLQKYALTPQQRTKRAQLANQYRELAEKLTNGELVKIQNGESSAEKSQISSDISKLIHVSNVTWADIGGLEDTKKEIKYAYGLALAKVKPGVMMGKLSNILFYGPPGTGKTLLAAATSNGIDAVFFNVKVSNILSKYFGESTKIFSGLYDAARRAAPSVIFLDEFESLTAPRGASSETGPERRLLSTILAELDGLAEKGSDRHVLTIAATNAPWSIDEAVLSRFHRKIYIPLPDFEARKKIFEIHLKKHGFETEVNYDWLAERTRRFSGREIEQICGKTIERMIGEMNMNIPSIVDQGKDAIRNYEIVLRPLTRKDFEETLKKVVPATPSKPHNSFFEWIENEPPN</sequence>
<dbReference type="Proteomes" id="UP000179266">
    <property type="component" value="Unassembled WGS sequence"/>
</dbReference>
<dbReference type="InterPro" id="IPR003959">
    <property type="entry name" value="ATPase_AAA_core"/>
</dbReference>
<evidence type="ECO:0000313" key="3">
    <source>
        <dbReference type="EMBL" id="OGL43850.1"/>
    </source>
</evidence>
<dbReference type="InterPro" id="IPR003593">
    <property type="entry name" value="AAA+_ATPase"/>
</dbReference>
<keyword evidence="1" id="KW-0547">Nucleotide-binding</keyword>
<dbReference type="SMART" id="SM00382">
    <property type="entry name" value="AAA"/>
    <property type="match status" value="1"/>
</dbReference>
<reference evidence="3 4" key="1">
    <citation type="journal article" date="2016" name="Nat. Commun.">
        <title>Thousands of microbial genomes shed light on interconnected biogeochemical processes in an aquifer system.</title>
        <authorList>
            <person name="Anantharaman K."/>
            <person name="Brown C.T."/>
            <person name="Hug L.A."/>
            <person name="Sharon I."/>
            <person name="Castelle C.J."/>
            <person name="Probst A.J."/>
            <person name="Thomas B.C."/>
            <person name="Singh A."/>
            <person name="Wilkins M.J."/>
            <person name="Karaoz U."/>
            <person name="Brodie E.L."/>
            <person name="Williams K.H."/>
            <person name="Hubbard S.S."/>
            <person name="Banfield J.F."/>
        </authorList>
    </citation>
    <scope>NUCLEOTIDE SEQUENCE [LARGE SCALE GENOMIC DNA]</scope>
</reference>
<dbReference type="InterPro" id="IPR027417">
    <property type="entry name" value="P-loop_NTPase"/>
</dbReference>
<dbReference type="PROSITE" id="PS00674">
    <property type="entry name" value="AAA"/>
    <property type="match status" value="1"/>
</dbReference>
<accession>A0A1F7RR75</accession>
<comment type="caution">
    <text evidence="3">The sequence shown here is derived from an EMBL/GenBank/DDBJ whole genome shotgun (WGS) entry which is preliminary data.</text>
</comment>
<evidence type="ECO:0000313" key="4">
    <source>
        <dbReference type="Proteomes" id="UP000179266"/>
    </source>
</evidence>
<evidence type="ECO:0000259" key="2">
    <source>
        <dbReference type="SMART" id="SM00382"/>
    </source>
</evidence>